<dbReference type="EMBL" id="DSAC01000058">
    <property type="protein sequence ID" value="HHO73947.1"/>
    <property type="molecule type" value="Genomic_DNA"/>
</dbReference>
<reference evidence="1" key="1">
    <citation type="journal article" date="2020" name="mSystems">
        <title>Genome- and Community-Level Interaction Insights into Carbon Utilization and Element Cycling Functions of Hydrothermarchaeota in Hydrothermal Sediment.</title>
        <authorList>
            <person name="Zhou Z."/>
            <person name="Liu Y."/>
            <person name="Xu W."/>
            <person name="Pan J."/>
            <person name="Luo Z.H."/>
            <person name="Li M."/>
        </authorList>
    </citation>
    <scope>NUCLEOTIDE SEQUENCE [LARGE SCALE GENOMIC DNA]</scope>
    <source>
        <strain evidence="1">SpSt-114</strain>
    </source>
</reference>
<proteinExistence type="predicted"/>
<accession>A0A7C5SWW4</accession>
<protein>
    <submittedName>
        <fullName evidence="1">Histidinol-phosphatase</fullName>
    </submittedName>
</protein>
<gene>
    <name evidence="1" type="ORF">ENN04_04830</name>
</gene>
<dbReference type="InterPro" id="IPR016195">
    <property type="entry name" value="Pol/histidinol_Pase-like"/>
</dbReference>
<dbReference type="AlphaFoldDB" id="A0A7C5SWW4"/>
<sequence>MTEFGLFVLTLSFAYFVLLFALPLRWVKAIPADQLPQKLPKLYVYSYQVHIHSQFSYDSLGKPEDIYSAMEAEGIDFALITDHDNDHFKNFCNHRCLAGVERKIEGEKGLLGDLLEIGSLKVIAHPFKEKYKWKLERDGYFLELIDLKDALLENKGKFFFFLFGTVLLYPFLKKRALELLKKVLPVEKYVQRYMQEGWKNPVLGGLDHHTKVYIREVGIRFLFPSYEHSFYLMRNLLISPKPVNSAEELTGALRSGLSLISFQRKPFWAYVEEGKLRLLAPCGPLLVAHFTEKGRDFYLGENLILPLAEGRNVYVCFSYTLKLGRLYLGLKPALVVVLPSPLEFFPEDVEKASMRMGV</sequence>
<dbReference type="Gene3D" id="3.20.20.140">
    <property type="entry name" value="Metal-dependent hydrolases"/>
    <property type="match status" value="1"/>
</dbReference>
<comment type="caution">
    <text evidence="1">The sequence shown here is derived from an EMBL/GenBank/DDBJ whole genome shotgun (WGS) entry which is preliminary data.</text>
</comment>
<dbReference type="SUPFAM" id="SSF89550">
    <property type="entry name" value="PHP domain-like"/>
    <property type="match status" value="1"/>
</dbReference>
<organism evidence="1">
    <name type="scientific">Thermocrinis ruber</name>
    <dbReference type="NCBI Taxonomy" id="75906"/>
    <lineage>
        <taxon>Bacteria</taxon>
        <taxon>Pseudomonadati</taxon>
        <taxon>Aquificota</taxon>
        <taxon>Aquificia</taxon>
        <taxon>Aquificales</taxon>
        <taxon>Aquificaceae</taxon>
        <taxon>Thermocrinis</taxon>
    </lineage>
</organism>
<name>A0A7C5SWW4_9AQUI</name>
<evidence type="ECO:0000313" key="1">
    <source>
        <dbReference type="EMBL" id="HHO73947.1"/>
    </source>
</evidence>
<dbReference type="CDD" id="cd07432">
    <property type="entry name" value="PHP_HisPPase"/>
    <property type="match status" value="1"/>
</dbReference>